<dbReference type="Gene3D" id="3.40.190.10">
    <property type="entry name" value="Periplasmic binding protein-like II"/>
    <property type="match status" value="2"/>
</dbReference>
<keyword evidence="3" id="KW-1185">Reference proteome</keyword>
<accession>A0ABU1V722</accession>
<evidence type="ECO:0000313" key="2">
    <source>
        <dbReference type="EMBL" id="MDR7093225.1"/>
    </source>
</evidence>
<dbReference type="SUPFAM" id="SSF53850">
    <property type="entry name" value="Periplasmic binding protein-like II"/>
    <property type="match status" value="1"/>
</dbReference>
<dbReference type="PIRSF" id="PIRSF002825">
    <property type="entry name" value="CfbpA"/>
    <property type="match status" value="1"/>
</dbReference>
<dbReference type="PANTHER" id="PTHR30006:SF2">
    <property type="entry name" value="ABC TRANSPORTER SUBSTRATE-BINDING PROTEIN"/>
    <property type="match status" value="1"/>
</dbReference>
<dbReference type="Proteomes" id="UP001265550">
    <property type="component" value="Unassembled WGS sequence"/>
</dbReference>
<dbReference type="PANTHER" id="PTHR30006">
    <property type="entry name" value="THIAMINE-BINDING PERIPLASMIC PROTEIN-RELATED"/>
    <property type="match status" value="1"/>
</dbReference>
<dbReference type="InterPro" id="IPR026045">
    <property type="entry name" value="Ferric-bd"/>
</dbReference>
<keyword evidence="1" id="KW-0732">Signal</keyword>
<dbReference type="PROSITE" id="PS51318">
    <property type="entry name" value="TAT"/>
    <property type="match status" value="1"/>
</dbReference>
<evidence type="ECO:0000256" key="1">
    <source>
        <dbReference type="ARBA" id="ARBA00022729"/>
    </source>
</evidence>
<sequence length="345" mass="38167">MDHQDHSVDSDRRALLGTLAAVAATSPFAALAQAPKKVVIYTVIPEQEITRRITEEFTRRTGIAVEVLTVPAAGTLAARIRSERANPRADVFVDAPVDFHEALAKEGLLQSYRPASVDDATIKAGFSDPKGYWHGWYALTTCIFWNADRLPKGVKPPHTWDEMLRPELKGQIALANPQTSAIGYVVLATQIFRLGEEKAWGWQRGLNPNVKQYTPSAPMVVTLVEQGEAPIGAFWLSNVLYSRSVRKQPLEFVVPEDNAVNVWAASIVKGGPNPEAARQYVDFLLSEFPQEVNARVGFRNPVNNKVKPPEGAPALSSIKTVRYDVGWAGDNMDRIRKQWTQESGQ</sequence>
<dbReference type="InterPro" id="IPR006311">
    <property type="entry name" value="TAT_signal"/>
</dbReference>
<dbReference type="RefSeq" id="WP_204732894.1">
    <property type="nucleotide sequence ID" value="NZ_JAVDWE010000002.1"/>
</dbReference>
<organism evidence="2 3">
    <name type="scientific">Hydrogenophaga laconesensis</name>
    <dbReference type="NCBI Taxonomy" id="1805971"/>
    <lineage>
        <taxon>Bacteria</taxon>
        <taxon>Pseudomonadati</taxon>
        <taxon>Pseudomonadota</taxon>
        <taxon>Betaproteobacteria</taxon>
        <taxon>Burkholderiales</taxon>
        <taxon>Comamonadaceae</taxon>
        <taxon>Hydrogenophaga</taxon>
    </lineage>
</organism>
<evidence type="ECO:0000313" key="3">
    <source>
        <dbReference type="Proteomes" id="UP001265550"/>
    </source>
</evidence>
<name>A0ABU1V722_9BURK</name>
<proteinExistence type="predicted"/>
<gene>
    <name evidence="2" type="ORF">J2X09_000957</name>
</gene>
<comment type="caution">
    <text evidence="2">The sequence shown here is derived from an EMBL/GenBank/DDBJ whole genome shotgun (WGS) entry which is preliminary data.</text>
</comment>
<protein>
    <submittedName>
        <fullName evidence="2">Iron(III) transport system substrate-binding protein</fullName>
    </submittedName>
</protein>
<reference evidence="2 3" key="1">
    <citation type="submission" date="2023-07" db="EMBL/GenBank/DDBJ databases">
        <title>Sorghum-associated microbial communities from plants grown in Nebraska, USA.</title>
        <authorList>
            <person name="Schachtman D."/>
        </authorList>
    </citation>
    <scope>NUCLEOTIDE SEQUENCE [LARGE SCALE GENOMIC DNA]</scope>
    <source>
        <strain evidence="2 3">BE240</strain>
    </source>
</reference>
<dbReference type="EMBL" id="JAVDWE010000002">
    <property type="protein sequence ID" value="MDR7093225.1"/>
    <property type="molecule type" value="Genomic_DNA"/>
</dbReference>
<dbReference type="Pfam" id="PF13343">
    <property type="entry name" value="SBP_bac_6"/>
    <property type="match status" value="1"/>
</dbReference>